<dbReference type="AlphaFoldDB" id="A0A2M8EIQ2"/>
<dbReference type="SUPFAM" id="SSF55729">
    <property type="entry name" value="Acyl-CoA N-acyltransferases (Nat)"/>
    <property type="match status" value="1"/>
</dbReference>
<dbReference type="Pfam" id="PF00583">
    <property type="entry name" value="Acetyltransf_1"/>
    <property type="match status" value="1"/>
</dbReference>
<evidence type="ECO:0000313" key="2">
    <source>
        <dbReference type="EMBL" id="PJC22552.1"/>
    </source>
</evidence>
<name>A0A2M8EIQ2_UNCKA</name>
<dbReference type="Gene3D" id="3.40.630.30">
    <property type="match status" value="1"/>
</dbReference>
<evidence type="ECO:0000259" key="1">
    <source>
        <dbReference type="PROSITE" id="PS51186"/>
    </source>
</evidence>
<dbReference type="PROSITE" id="PS51186">
    <property type="entry name" value="GNAT"/>
    <property type="match status" value="1"/>
</dbReference>
<feature type="domain" description="N-acetyltransferase" evidence="1">
    <location>
        <begin position="17"/>
        <end position="170"/>
    </location>
</feature>
<gene>
    <name evidence="2" type="ORF">CO059_02265</name>
</gene>
<dbReference type="GO" id="GO:0016747">
    <property type="term" value="F:acyltransferase activity, transferring groups other than amino-acyl groups"/>
    <property type="evidence" value="ECO:0007669"/>
    <property type="project" value="InterPro"/>
</dbReference>
<reference evidence="3" key="1">
    <citation type="submission" date="2017-09" db="EMBL/GenBank/DDBJ databases">
        <title>Depth-based differentiation of microbial function through sediment-hosted aquifers and enrichment of novel symbionts in the deep terrestrial subsurface.</title>
        <authorList>
            <person name="Probst A.J."/>
            <person name="Ladd B."/>
            <person name="Jarett J.K."/>
            <person name="Geller-Mcgrath D.E."/>
            <person name="Sieber C.M.K."/>
            <person name="Emerson J.B."/>
            <person name="Anantharaman K."/>
            <person name="Thomas B.C."/>
            <person name="Malmstrom R."/>
            <person name="Stieglmeier M."/>
            <person name="Klingl A."/>
            <person name="Woyke T."/>
            <person name="Ryan C.M."/>
            <person name="Banfield J.F."/>
        </authorList>
    </citation>
    <scope>NUCLEOTIDE SEQUENCE [LARGE SCALE GENOMIC DNA]</scope>
</reference>
<dbReference type="InterPro" id="IPR000182">
    <property type="entry name" value="GNAT_dom"/>
</dbReference>
<organism evidence="2 3">
    <name type="scientific">candidate division WWE3 bacterium CG_4_9_14_0_2_um_filter_48_10</name>
    <dbReference type="NCBI Taxonomy" id="1975078"/>
    <lineage>
        <taxon>Bacteria</taxon>
        <taxon>Katanobacteria</taxon>
    </lineage>
</organism>
<accession>A0A2M8EIQ2</accession>
<dbReference type="CDD" id="cd04301">
    <property type="entry name" value="NAT_SF"/>
    <property type="match status" value="1"/>
</dbReference>
<comment type="caution">
    <text evidence="2">The sequence shown here is derived from an EMBL/GenBank/DDBJ whole genome shotgun (WGS) entry which is preliminary data.</text>
</comment>
<sequence>MKKINREIKNGREITNVRIRVLKRCEIPKAAAVYALAWRKANVGEEWTGATAEKFFEYFLRRQRDLFFVAVYKGKVVGGIVGDIVPWWDGPHLSDTEIFVHPKFQRRGIARLLLLAILKKAIRKYQITTLEGFADVKSRFPLEWYNRIGWERTRWVHIAGDPKKMLEKLQ</sequence>
<dbReference type="Proteomes" id="UP000228781">
    <property type="component" value="Unassembled WGS sequence"/>
</dbReference>
<dbReference type="InterPro" id="IPR016181">
    <property type="entry name" value="Acyl_CoA_acyltransferase"/>
</dbReference>
<protein>
    <recommendedName>
        <fullName evidence="1">N-acetyltransferase domain-containing protein</fullName>
    </recommendedName>
</protein>
<evidence type="ECO:0000313" key="3">
    <source>
        <dbReference type="Proteomes" id="UP000228781"/>
    </source>
</evidence>
<proteinExistence type="predicted"/>
<dbReference type="EMBL" id="PFSK01000032">
    <property type="protein sequence ID" value="PJC22552.1"/>
    <property type="molecule type" value="Genomic_DNA"/>
</dbReference>